<evidence type="ECO:0000313" key="2">
    <source>
        <dbReference type="EMBL" id="ABA80592.1"/>
    </source>
</evidence>
<keyword evidence="3" id="KW-1185">Reference proteome</keyword>
<dbReference type="EnsemblBacteria" id="ABA80592">
    <property type="protein sequence ID" value="ABA80592"/>
    <property type="gene ID" value="RSP_3807"/>
</dbReference>
<dbReference type="STRING" id="272943.RSP_3807"/>
<accession>Q3IXZ2</accession>
<protein>
    <submittedName>
        <fullName evidence="2">Uncharacterized protein</fullName>
    </submittedName>
</protein>
<name>Q3IXZ2_CERS4</name>
<organism evidence="2 3">
    <name type="scientific">Cereibacter sphaeroides (strain ATCC 17023 / DSM 158 / JCM 6121 / CCUG 31486 / LMG 2827 / NBRC 12203 / NCIMB 8253 / ATH 2.4.1.)</name>
    <name type="common">Rhodobacter sphaeroides</name>
    <dbReference type="NCBI Taxonomy" id="272943"/>
    <lineage>
        <taxon>Bacteria</taxon>
        <taxon>Pseudomonadati</taxon>
        <taxon>Pseudomonadota</taxon>
        <taxon>Alphaproteobacteria</taxon>
        <taxon>Rhodobacterales</taxon>
        <taxon>Paracoccaceae</taxon>
        <taxon>Cereibacter</taxon>
    </lineage>
</organism>
<evidence type="ECO:0000313" key="3">
    <source>
        <dbReference type="Proteomes" id="UP000002703"/>
    </source>
</evidence>
<sequence length="93" mass="10333">MLSTLPHSLSKHSATTRRRTMPNISTCRCGSYGSSVTPIHAVMPWMHTSVRLKQLRLRTTGACRRDNDREDIRKTGHGVTDIGTASLLTASKR</sequence>
<feature type="compositionally biased region" description="Polar residues" evidence="1">
    <location>
        <begin position="1"/>
        <end position="13"/>
    </location>
</feature>
<dbReference type="Proteomes" id="UP000002703">
    <property type="component" value="Chromosome 2"/>
</dbReference>
<dbReference type="EMBL" id="CP000144">
    <property type="protein sequence ID" value="ABA80592.1"/>
    <property type="molecule type" value="Genomic_DNA"/>
</dbReference>
<gene>
    <name evidence="2" type="ORF">RSP_3807</name>
</gene>
<feature type="region of interest" description="Disordered" evidence="1">
    <location>
        <begin position="1"/>
        <end position="24"/>
    </location>
</feature>
<dbReference type="KEGG" id="rsp:RSP_3807"/>
<reference evidence="3" key="1">
    <citation type="submission" date="2005-09" db="EMBL/GenBank/DDBJ databases">
        <title>Complete sequence of chromosome 2 of Rhodobacter sphaeroides 2.4.1.</title>
        <authorList>
            <person name="Copeland A."/>
            <person name="Lucas S."/>
            <person name="Lapidus A."/>
            <person name="Barry K."/>
            <person name="Detter J.C."/>
            <person name="Glavina T."/>
            <person name="Hammon N."/>
            <person name="Israni S."/>
            <person name="Pitluck S."/>
            <person name="Richardson P."/>
            <person name="Mackenzie C."/>
            <person name="Choudhary M."/>
            <person name="Larimer F."/>
            <person name="Hauser L.J."/>
            <person name="Land M."/>
            <person name="Donohue T.J."/>
            <person name="Kaplan S."/>
        </authorList>
    </citation>
    <scope>NUCLEOTIDE SEQUENCE [LARGE SCALE GENOMIC DNA]</scope>
    <source>
        <strain evidence="3">ATCC 17023 / DSM 158 / JCM 6121 / CCUG 31486 / LMG 2827 / NBRC 12203 / NCIMB 8253 / ATH 2.4.1.</strain>
    </source>
</reference>
<evidence type="ECO:0000256" key="1">
    <source>
        <dbReference type="SAM" id="MobiDB-lite"/>
    </source>
</evidence>
<dbReference type="AlphaFoldDB" id="Q3IXZ2"/>
<proteinExistence type="predicted"/>